<comment type="caution">
    <text evidence="3">The sequence shown here is derived from an EMBL/GenBank/DDBJ whole genome shotgun (WGS) entry which is preliminary data.</text>
</comment>
<feature type="compositionally biased region" description="Polar residues" evidence="1">
    <location>
        <begin position="316"/>
        <end position="326"/>
    </location>
</feature>
<dbReference type="GO" id="GO:0003676">
    <property type="term" value="F:nucleic acid binding"/>
    <property type="evidence" value="ECO:0007669"/>
    <property type="project" value="InterPro"/>
</dbReference>
<proteinExistence type="predicted"/>
<dbReference type="PANTHER" id="PTHR32019">
    <property type="entry name" value="R3H DOMAIN-CONTAINING PROTEIN 4"/>
    <property type="match status" value="1"/>
</dbReference>
<evidence type="ECO:0000313" key="3">
    <source>
        <dbReference type="EMBL" id="KAA0193197.1"/>
    </source>
</evidence>
<dbReference type="OrthoDB" id="6245790at2759"/>
<accession>A0A8E0VGZ2</accession>
<dbReference type="InterPro" id="IPR036867">
    <property type="entry name" value="R3H_dom_sf"/>
</dbReference>
<dbReference type="EMBL" id="LUCM01005200">
    <property type="protein sequence ID" value="KAA0193197.1"/>
    <property type="molecule type" value="Genomic_DNA"/>
</dbReference>
<keyword evidence="4" id="KW-1185">Reference proteome</keyword>
<feature type="domain" description="R3H-associated N-terminal" evidence="2">
    <location>
        <begin position="49"/>
        <end position="140"/>
    </location>
</feature>
<feature type="non-terminal residue" evidence="3">
    <location>
        <position position="1"/>
    </location>
</feature>
<dbReference type="SUPFAM" id="SSF82708">
    <property type="entry name" value="R3H domain"/>
    <property type="match status" value="1"/>
</dbReference>
<dbReference type="InterPro" id="IPR039629">
    <property type="entry name" value="R3HDM4"/>
</dbReference>
<evidence type="ECO:0000313" key="4">
    <source>
        <dbReference type="Proteomes" id="UP000728185"/>
    </source>
</evidence>
<protein>
    <recommendedName>
        <fullName evidence="2">R3H-associated N-terminal domain-containing protein</fullName>
    </recommendedName>
</protein>
<gene>
    <name evidence="3" type="ORF">FBUS_03932</name>
</gene>
<feature type="compositionally biased region" description="Basic residues" evidence="1">
    <location>
        <begin position="160"/>
        <end position="172"/>
    </location>
</feature>
<feature type="region of interest" description="Disordered" evidence="1">
    <location>
        <begin position="149"/>
        <end position="199"/>
    </location>
</feature>
<sequence>FSAALDCHQLRHYSDFETGSESGVSDLSYVHPYQPKKLIKRTKPVETPVLRVSRRGARATRRLENETFLSSLTVITEADLEEASRVAWPESVSHCSAFTKLFEDQSIRAIWDTFITLSETEQNRLLGSFYSRSYWNHSDVNLDEVNEDYSEEDNGVNLNKRVKRRGQNKTRLRNSQPGAGSRKSRPHSGSGDNEYADSGSFTGVAAAPDSFLDTGAPDRDGCQSQLELRDPLCRRFANLLSKSNNPFHLNGRRKNSRRIRRAITSLDLCLIHRVETELRDWFSKQRAHVVGDSRRSPGRWTPTMSLVSRSEPERSAGSSSPPSNTTQLLRLDSFERLLVHSIANYLNLFSYSTWSDKLGERQIWVELRMGQPFHPPEHTFVNLIKAKLTSVV</sequence>
<organism evidence="3 4">
    <name type="scientific">Fasciolopsis buskii</name>
    <dbReference type="NCBI Taxonomy" id="27845"/>
    <lineage>
        <taxon>Eukaryota</taxon>
        <taxon>Metazoa</taxon>
        <taxon>Spiralia</taxon>
        <taxon>Lophotrochozoa</taxon>
        <taxon>Platyhelminthes</taxon>
        <taxon>Trematoda</taxon>
        <taxon>Digenea</taxon>
        <taxon>Plagiorchiida</taxon>
        <taxon>Echinostomata</taxon>
        <taxon>Echinostomatoidea</taxon>
        <taxon>Fasciolidae</taxon>
        <taxon>Fasciolopsis</taxon>
    </lineage>
</organism>
<dbReference type="Pfam" id="PF13902">
    <property type="entry name" value="R3H-assoc"/>
    <property type="match status" value="1"/>
</dbReference>
<dbReference type="Proteomes" id="UP000728185">
    <property type="component" value="Unassembled WGS sequence"/>
</dbReference>
<feature type="region of interest" description="Disordered" evidence="1">
    <location>
        <begin position="292"/>
        <end position="326"/>
    </location>
</feature>
<dbReference type="PANTHER" id="PTHR32019:SF2">
    <property type="entry name" value="R3H DOMAIN-CONTAINING PROTEIN 4"/>
    <property type="match status" value="1"/>
</dbReference>
<reference evidence="3" key="1">
    <citation type="submission" date="2019-05" db="EMBL/GenBank/DDBJ databases">
        <title>Annotation for the trematode Fasciolopsis buski.</title>
        <authorList>
            <person name="Choi Y.-J."/>
        </authorList>
    </citation>
    <scope>NUCLEOTIDE SEQUENCE</scope>
    <source>
        <strain evidence="3">HT</strain>
        <tissue evidence="3">Whole worm</tissue>
    </source>
</reference>
<evidence type="ECO:0000259" key="2">
    <source>
        <dbReference type="Pfam" id="PF13902"/>
    </source>
</evidence>
<evidence type="ECO:0000256" key="1">
    <source>
        <dbReference type="SAM" id="MobiDB-lite"/>
    </source>
</evidence>
<name>A0A8E0VGZ2_9TREM</name>
<dbReference type="InterPro" id="IPR025952">
    <property type="entry name" value="R3H-assoc_dom"/>
</dbReference>
<dbReference type="AlphaFoldDB" id="A0A8E0VGZ2"/>